<dbReference type="EMBL" id="BKCJ010004870">
    <property type="protein sequence ID" value="GEU63572.1"/>
    <property type="molecule type" value="Genomic_DNA"/>
</dbReference>
<gene>
    <name evidence="3" type="ORF">Tci_035550</name>
</gene>
<keyword evidence="1" id="KW-0175">Coiled coil</keyword>
<feature type="non-terminal residue" evidence="3">
    <location>
        <position position="453"/>
    </location>
</feature>
<evidence type="ECO:0000313" key="3">
    <source>
        <dbReference type="EMBL" id="GEU63572.1"/>
    </source>
</evidence>
<comment type="caution">
    <text evidence="3">The sequence shown here is derived from an EMBL/GenBank/DDBJ whole genome shotgun (WGS) entry which is preliminary data.</text>
</comment>
<name>A0A6L2LT01_TANCI</name>
<reference evidence="3" key="1">
    <citation type="journal article" date="2019" name="Sci. Rep.">
        <title>Draft genome of Tanacetum cinerariifolium, the natural source of mosquito coil.</title>
        <authorList>
            <person name="Yamashiro T."/>
            <person name="Shiraishi A."/>
            <person name="Satake H."/>
            <person name="Nakayama K."/>
        </authorList>
    </citation>
    <scope>NUCLEOTIDE SEQUENCE</scope>
</reference>
<dbReference type="AlphaFoldDB" id="A0A6L2LT01"/>
<evidence type="ECO:0000256" key="2">
    <source>
        <dbReference type="SAM" id="MobiDB-lite"/>
    </source>
</evidence>
<accession>A0A6L2LT01</accession>
<sequence length="453" mass="49606">MGYEGALNKLTFQKALLSPQWKFLIHTILHCLSSKPTSWNEFSINIALAVICLATNQNFSFSRFIFDGGGDSLVRAATTASLDIQQDSSNIAKTQSKATLNEPNPQGEGSSSGPGCQETIGGTMAQIRPEGAPIQSSDPPLSTGNIVGSEEDMMEHAIELTDHVPQTPHDSPLSGGHIPGSDEGSMTLKELTDLCTTSPQEVLDLEKVKTAQAKEIDNLKKRVTKLEQRQSSRISSFHPFRAEVIVKDKGSGEKGGSTPETVSTVRPDISVARLEVSTAEPKTPPTTTTLFDDEDVTIIDTLVKMKSLKAKEKGVAFKDADDSARPIRSITTLQHLPTIDPTDKEASKGALAELYDEVQAQIDADHKLVARLTYEEKEKYTVEERFTHAQLKSKSLQEIQKLYTKEQKWIDAFVPICSEEDEKRVGSIKKRAAGSSLKQKSPKKKNVNDQESV</sequence>
<feature type="region of interest" description="Disordered" evidence="2">
    <location>
        <begin position="94"/>
        <end position="121"/>
    </location>
</feature>
<organism evidence="3">
    <name type="scientific">Tanacetum cinerariifolium</name>
    <name type="common">Dalmatian daisy</name>
    <name type="synonym">Chrysanthemum cinerariifolium</name>
    <dbReference type="NCBI Taxonomy" id="118510"/>
    <lineage>
        <taxon>Eukaryota</taxon>
        <taxon>Viridiplantae</taxon>
        <taxon>Streptophyta</taxon>
        <taxon>Embryophyta</taxon>
        <taxon>Tracheophyta</taxon>
        <taxon>Spermatophyta</taxon>
        <taxon>Magnoliopsida</taxon>
        <taxon>eudicotyledons</taxon>
        <taxon>Gunneridae</taxon>
        <taxon>Pentapetalae</taxon>
        <taxon>asterids</taxon>
        <taxon>campanulids</taxon>
        <taxon>Asterales</taxon>
        <taxon>Asteraceae</taxon>
        <taxon>Asteroideae</taxon>
        <taxon>Anthemideae</taxon>
        <taxon>Anthemidinae</taxon>
        <taxon>Tanacetum</taxon>
    </lineage>
</organism>
<feature type="coiled-coil region" evidence="1">
    <location>
        <begin position="202"/>
        <end position="229"/>
    </location>
</feature>
<proteinExistence type="predicted"/>
<protein>
    <submittedName>
        <fullName evidence="3">Glutamic acid-rich protein-like</fullName>
    </submittedName>
</protein>
<feature type="compositionally biased region" description="Polar residues" evidence="2">
    <location>
        <begin position="94"/>
        <end position="114"/>
    </location>
</feature>
<evidence type="ECO:0000256" key="1">
    <source>
        <dbReference type="SAM" id="Coils"/>
    </source>
</evidence>
<feature type="region of interest" description="Disordered" evidence="2">
    <location>
        <begin position="425"/>
        <end position="453"/>
    </location>
</feature>